<comment type="caution">
    <text evidence="5">The sequence shown here is derived from an EMBL/GenBank/DDBJ whole genome shotgun (WGS) entry which is preliminary data.</text>
</comment>
<dbReference type="Pfam" id="PF01520">
    <property type="entry name" value="Amidase_3"/>
    <property type="match status" value="1"/>
</dbReference>
<dbReference type="PANTHER" id="PTHR30404">
    <property type="entry name" value="N-ACETYLMURAMOYL-L-ALANINE AMIDASE"/>
    <property type="match status" value="1"/>
</dbReference>
<keyword evidence="6" id="KW-1185">Reference proteome</keyword>
<evidence type="ECO:0000259" key="4">
    <source>
        <dbReference type="SMART" id="SM00646"/>
    </source>
</evidence>
<dbReference type="RefSeq" id="WP_148370170.1">
    <property type="nucleotide sequence ID" value="NZ_VSKM01000009.1"/>
</dbReference>
<gene>
    <name evidence="5" type="ORF">ES676_09910</name>
</gene>
<dbReference type="Gene3D" id="3.40.630.40">
    <property type="entry name" value="Zn-dependent exopeptidases"/>
    <property type="match status" value="1"/>
</dbReference>
<feature type="domain" description="MurNAc-LAA" evidence="4">
    <location>
        <begin position="72"/>
        <end position="190"/>
    </location>
</feature>
<name>A0A8H2QJ02_9FLAO</name>
<proteinExistence type="predicted"/>
<evidence type="ECO:0000256" key="3">
    <source>
        <dbReference type="ARBA" id="ARBA00022801"/>
    </source>
</evidence>
<dbReference type="PANTHER" id="PTHR30404:SF0">
    <property type="entry name" value="N-ACETYLMURAMOYL-L-ALANINE AMIDASE AMIC"/>
    <property type="match status" value="1"/>
</dbReference>
<evidence type="ECO:0000256" key="1">
    <source>
        <dbReference type="ARBA" id="ARBA00001561"/>
    </source>
</evidence>
<dbReference type="GO" id="GO:0008745">
    <property type="term" value="F:N-acetylmuramoyl-L-alanine amidase activity"/>
    <property type="evidence" value="ECO:0007669"/>
    <property type="project" value="UniProtKB-EC"/>
</dbReference>
<dbReference type="AlphaFoldDB" id="A0A8H2QJ02"/>
<dbReference type="GO" id="GO:0030288">
    <property type="term" value="C:outer membrane-bounded periplasmic space"/>
    <property type="evidence" value="ECO:0007669"/>
    <property type="project" value="TreeGrafter"/>
</dbReference>
<organism evidence="5 6">
    <name type="scientific">Bizionia saleffrena</name>
    <dbReference type="NCBI Taxonomy" id="291189"/>
    <lineage>
        <taxon>Bacteria</taxon>
        <taxon>Pseudomonadati</taxon>
        <taxon>Bacteroidota</taxon>
        <taxon>Flavobacteriia</taxon>
        <taxon>Flavobacteriales</taxon>
        <taxon>Flavobacteriaceae</taxon>
        <taxon>Bizionia</taxon>
    </lineage>
</organism>
<sequence>MLVLLDNGHGGLINGVYQTAGKQKDWCENGVFYEGEFNRAIVNGIIEQLTRLTISYVNIAPEYRDVTLRTRVNRANVYNSNNAFLLSIHSNAGGGSGFEVFTTPGETRSDPIATIFGHAFKSEFPEQTLREDYTDGDLDKERRFYILRKTNMPAILTENFFMDNIKDFQSFLDTREGRQRIVNFHVNAIVTVKNNLYKT</sequence>
<dbReference type="EMBL" id="VSKM01000009">
    <property type="protein sequence ID" value="TYB73062.1"/>
    <property type="molecule type" value="Genomic_DNA"/>
</dbReference>
<dbReference type="CDD" id="cd02696">
    <property type="entry name" value="MurNAc-LAA"/>
    <property type="match status" value="1"/>
</dbReference>
<evidence type="ECO:0000313" key="6">
    <source>
        <dbReference type="Proteomes" id="UP000323324"/>
    </source>
</evidence>
<evidence type="ECO:0000256" key="2">
    <source>
        <dbReference type="ARBA" id="ARBA00011901"/>
    </source>
</evidence>
<dbReference type="SMART" id="SM00646">
    <property type="entry name" value="Ami_3"/>
    <property type="match status" value="1"/>
</dbReference>
<dbReference type="GO" id="GO:0009253">
    <property type="term" value="P:peptidoglycan catabolic process"/>
    <property type="evidence" value="ECO:0007669"/>
    <property type="project" value="InterPro"/>
</dbReference>
<dbReference type="Proteomes" id="UP000323324">
    <property type="component" value="Unassembled WGS sequence"/>
</dbReference>
<dbReference type="EC" id="3.5.1.28" evidence="2"/>
<dbReference type="InterPro" id="IPR050695">
    <property type="entry name" value="N-acetylmuramoyl_amidase_3"/>
</dbReference>
<dbReference type="SUPFAM" id="SSF53187">
    <property type="entry name" value="Zn-dependent exopeptidases"/>
    <property type="match status" value="1"/>
</dbReference>
<reference evidence="5 6" key="1">
    <citation type="submission" date="2019-08" db="EMBL/GenBank/DDBJ databases">
        <title>Genomes of Antarctic Bizionia species.</title>
        <authorList>
            <person name="Bowman J.P."/>
        </authorList>
    </citation>
    <scope>NUCLEOTIDE SEQUENCE [LARGE SCALE GENOMIC DNA]</scope>
    <source>
        <strain evidence="5 6">HFD</strain>
    </source>
</reference>
<dbReference type="InterPro" id="IPR002508">
    <property type="entry name" value="MurNAc-LAA_cat"/>
</dbReference>
<protein>
    <recommendedName>
        <fullName evidence="2">N-acetylmuramoyl-L-alanine amidase</fullName>
        <ecNumber evidence="2">3.5.1.28</ecNumber>
    </recommendedName>
</protein>
<keyword evidence="3" id="KW-0378">Hydrolase</keyword>
<evidence type="ECO:0000313" key="5">
    <source>
        <dbReference type="EMBL" id="TYB73062.1"/>
    </source>
</evidence>
<accession>A0A8H2QJ02</accession>
<comment type="catalytic activity">
    <reaction evidence="1">
        <text>Hydrolyzes the link between N-acetylmuramoyl residues and L-amino acid residues in certain cell-wall glycopeptides.</text>
        <dbReference type="EC" id="3.5.1.28"/>
    </reaction>
</comment>